<keyword evidence="2 3" id="KW-0040">ANK repeat</keyword>
<evidence type="ECO:0000256" key="2">
    <source>
        <dbReference type="ARBA" id="ARBA00023043"/>
    </source>
</evidence>
<name>A0A9W9NTJ8_9EURO</name>
<evidence type="ECO:0000256" key="1">
    <source>
        <dbReference type="ARBA" id="ARBA00022737"/>
    </source>
</evidence>
<dbReference type="PROSITE" id="PS50297">
    <property type="entry name" value="ANK_REP_REGION"/>
    <property type="match status" value="2"/>
</dbReference>
<evidence type="ECO:0000313" key="5">
    <source>
        <dbReference type="Proteomes" id="UP001150941"/>
    </source>
</evidence>
<dbReference type="AlphaFoldDB" id="A0A9W9NTJ8"/>
<evidence type="ECO:0000256" key="3">
    <source>
        <dbReference type="PROSITE-ProRule" id="PRU00023"/>
    </source>
</evidence>
<protein>
    <recommendedName>
        <fullName evidence="6">Ankyrin repeat protein</fullName>
    </recommendedName>
</protein>
<dbReference type="InterPro" id="IPR002110">
    <property type="entry name" value="Ankyrin_rpt"/>
</dbReference>
<keyword evidence="1" id="KW-0677">Repeat</keyword>
<dbReference type="InterPro" id="IPR050745">
    <property type="entry name" value="Multifunctional_regulatory"/>
</dbReference>
<dbReference type="PANTHER" id="PTHR24189">
    <property type="entry name" value="MYOTROPHIN"/>
    <property type="match status" value="1"/>
</dbReference>
<keyword evidence="5" id="KW-1185">Reference proteome</keyword>
<feature type="repeat" description="ANK" evidence="3">
    <location>
        <begin position="63"/>
        <end position="97"/>
    </location>
</feature>
<dbReference type="InterPro" id="IPR036770">
    <property type="entry name" value="Ankyrin_rpt-contain_sf"/>
</dbReference>
<dbReference type="PROSITE" id="PS50088">
    <property type="entry name" value="ANK_REPEAT"/>
    <property type="match status" value="2"/>
</dbReference>
<feature type="repeat" description="ANK" evidence="3">
    <location>
        <begin position="98"/>
        <end position="130"/>
    </location>
</feature>
<dbReference type="PANTHER" id="PTHR24189:SF50">
    <property type="entry name" value="ANKYRIN REPEAT AND SOCS BOX PROTEIN 2"/>
    <property type="match status" value="1"/>
</dbReference>
<reference evidence="4" key="2">
    <citation type="journal article" date="2023" name="IMA Fungus">
        <title>Comparative genomic study of the Penicillium genus elucidates a diverse pangenome and 15 lateral gene transfer events.</title>
        <authorList>
            <person name="Petersen C."/>
            <person name="Sorensen T."/>
            <person name="Nielsen M.R."/>
            <person name="Sondergaard T.E."/>
            <person name="Sorensen J.L."/>
            <person name="Fitzpatrick D.A."/>
            <person name="Frisvad J.C."/>
            <person name="Nielsen K.L."/>
        </authorList>
    </citation>
    <scope>NUCLEOTIDE SEQUENCE</scope>
    <source>
        <strain evidence="4">IBT 19713</strain>
    </source>
</reference>
<dbReference type="SUPFAM" id="SSF48403">
    <property type="entry name" value="Ankyrin repeat"/>
    <property type="match status" value="1"/>
</dbReference>
<dbReference type="Pfam" id="PF12796">
    <property type="entry name" value="Ank_2"/>
    <property type="match status" value="1"/>
</dbReference>
<accession>A0A9W9NTJ8</accession>
<evidence type="ECO:0000313" key="4">
    <source>
        <dbReference type="EMBL" id="KAJ5225536.1"/>
    </source>
</evidence>
<reference evidence="4" key="1">
    <citation type="submission" date="2022-11" db="EMBL/GenBank/DDBJ databases">
        <authorList>
            <person name="Petersen C."/>
        </authorList>
    </citation>
    <scope>NUCLEOTIDE SEQUENCE</scope>
    <source>
        <strain evidence="4">IBT 19713</strain>
    </source>
</reference>
<dbReference type="EMBL" id="JAPQKS010000005">
    <property type="protein sequence ID" value="KAJ5225536.1"/>
    <property type="molecule type" value="Genomic_DNA"/>
</dbReference>
<comment type="caution">
    <text evidence="4">The sequence shown here is derived from an EMBL/GenBank/DDBJ whole genome shotgun (WGS) entry which is preliminary data.</text>
</comment>
<dbReference type="GeneID" id="83203360"/>
<dbReference type="RefSeq" id="XP_058328947.1">
    <property type="nucleotide sequence ID" value="XM_058476057.1"/>
</dbReference>
<organism evidence="4 5">
    <name type="scientific">Penicillium chermesinum</name>
    <dbReference type="NCBI Taxonomy" id="63820"/>
    <lineage>
        <taxon>Eukaryota</taxon>
        <taxon>Fungi</taxon>
        <taxon>Dikarya</taxon>
        <taxon>Ascomycota</taxon>
        <taxon>Pezizomycotina</taxon>
        <taxon>Eurotiomycetes</taxon>
        <taxon>Eurotiomycetidae</taxon>
        <taxon>Eurotiales</taxon>
        <taxon>Aspergillaceae</taxon>
        <taxon>Penicillium</taxon>
    </lineage>
</organism>
<gene>
    <name evidence="4" type="ORF">N7468_006761</name>
</gene>
<dbReference type="OrthoDB" id="426293at2759"/>
<sequence length="239" mass="25586">MLTVLLKLNLNPNATTSAGLTPLHYLIINHVGSFDSKTDKTLPYISLLLSHGAQIDAPISLRGNETALHLAVTAKIPQEILVSFLIQNGASVNAKTKEGKTPLHLAAERGRHNIFKILLAAGADPHIKAPVNSSSSQSGTSWPIGEGITALDLAQKNPVGVLWFDDQGRFDSPQPEQGRHSVATTIEEVEITSEIDEMAGSTLVGDEAASLWSSRASTRSMENPSLISFWVKGSWSTST</sequence>
<dbReference type="Proteomes" id="UP001150941">
    <property type="component" value="Unassembled WGS sequence"/>
</dbReference>
<dbReference type="SMART" id="SM00248">
    <property type="entry name" value="ANK"/>
    <property type="match status" value="3"/>
</dbReference>
<proteinExistence type="predicted"/>
<evidence type="ECO:0008006" key="6">
    <source>
        <dbReference type="Google" id="ProtNLM"/>
    </source>
</evidence>
<dbReference type="Gene3D" id="1.25.40.20">
    <property type="entry name" value="Ankyrin repeat-containing domain"/>
    <property type="match status" value="1"/>
</dbReference>